<sequence>MRDLEAGSINYGKLLVHADGTTALKFQVIGAVHYLFDSLEIIIDDQRTVKFSFDYDAQLATRRKIVSLGLKKIKTLYVPITLLSSQGKNMKLRGQPVLGIFRKNRVTGHCETIIQAKALVCKLPVESYFR</sequence>
<keyword evidence="2" id="KW-1185">Reference proteome</keyword>
<organism evidence="1 2">
    <name type="scientific">Lactiplantibacillus dongliensis</name>
    <dbReference type="NCBI Taxonomy" id="2559919"/>
    <lineage>
        <taxon>Bacteria</taxon>
        <taxon>Bacillati</taxon>
        <taxon>Bacillota</taxon>
        <taxon>Bacilli</taxon>
        <taxon>Lactobacillales</taxon>
        <taxon>Lactobacillaceae</taxon>
        <taxon>Lactiplantibacillus</taxon>
    </lineage>
</organism>
<evidence type="ECO:0000313" key="1">
    <source>
        <dbReference type="EMBL" id="MFC6164586.1"/>
    </source>
</evidence>
<reference evidence="2" key="1">
    <citation type="journal article" date="2019" name="Int. J. Syst. Evol. Microbiol.">
        <title>The Global Catalogue of Microorganisms (GCM) 10K type strain sequencing project: providing services to taxonomists for standard genome sequencing and annotation.</title>
        <authorList>
            <consortium name="The Broad Institute Genomics Platform"/>
            <consortium name="The Broad Institute Genome Sequencing Center for Infectious Disease"/>
            <person name="Wu L."/>
            <person name="Ma J."/>
        </authorList>
    </citation>
    <scope>NUCLEOTIDE SEQUENCE [LARGE SCALE GENOMIC DNA]</scope>
    <source>
        <strain evidence="2">CCM 8932</strain>
    </source>
</reference>
<dbReference type="Proteomes" id="UP001596253">
    <property type="component" value="Unassembled WGS sequence"/>
</dbReference>
<evidence type="ECO:0000313" key="2">
    <source>
        <dbReference type="Proteomes" id="UP001596253"/>
    </source>
</evidence>
<gene>
    <name evidence="1" type="ORF">ACFP3T_07890</name>
</gene>
<comment type="caution">
    <text evidence="1">The sequence shown here is derived from an EMBL/GenBank/DDBJ whole genome shotgun (WGS) entry which is preliminary data.</text>
</comment>
<protein>
    <submittedName>
        <fullName evidence="1">Uncharacterized protein</fullName>
    </submittedName>
</protein>
<dbReference type="RefSeq" id="WP_137639373.1">
    <property type="nucleotide sequence ID" value="NZ_BJDK01000005.1"/>
</dbReference>
<accession>A0ABW1R7B3</accession>
<dbReference type="EMBL" id="JBHSSD010000035">
    <property type="protein sequence ID" value="MFC6164586.1"/>
    <property type="molecule type" value="Genomic_DNA"/>
</dbReference>
<proteinExistence type="predicted"/>
<name>A0ABW1R7B3_9LACO</name>